<reference evidence="1 2" key="1">
    <citation type="submission" date="2014-06" db="EMBL/GenBank/DDBJ databases">
        <title>Evolutionary Origins and Diversification of the Mycorrhizal Mutualists.</title>
        <authorList>
            <consortium name="DOE Joint Genome Institute"/>
            <consortium name="Mycorrhizal Genomics Consortium"/>
            <person name="Kohler A."/>
            <person name="Kuo A."/>
            <person name="Nagy L.G."/>
            <person name="Floudas D."/>
            <person name="Copeland A."/>
            <person name="Barry K.W."/>
            <person name="Cichocki N."/>
            <person name="Veneault-Fourrey C."/>
            <person name="LaButti K."/>
            <person name="Lindquist E.A."/>
            <person name="Lipzen A."/>
            <person name="Lundell T."/>
            <person name="Morin E."/>
            <person name="Murat C."/>
            <person name="Riley R."/>
            <person name="Ohm R."/>
            <person name="Sun H."/>
            <person name="Tunlid A."/>
            <person name="Henrissat B."/>
            <person name="Grigoriev I.V."/>
            <person name="Hibbett D.S."/>
            <person name="Martin F."/>
        </authorList>
    </citation>
    <scope>NUCLEOTIDE SEQUENCE [LARGE SCALE GENOMIC DNA]</scope>
    <source>
        <strain evidence="1 2">SS14</strain>
    </source>
</reference>
<dbReference type="Proteomes" id="UP000054279">
    <property type="component" value="Unassembled WGS sequence"/>
</dbReference>
<organism evidence="1 2">
    <name type="scientific">Sphaerobolus stellatus (strain SS14)</name>
    <dbReference type="NCBI Taxonomy" id="990650"/>
    <lineage>
        <taxon>Eukaryota</taxon>
        <taxon>Fungi</taxon>
        <taxon>Dikarya</taxon>
        <taxon>Basidiomycota</taxon>
        <taxon>Agaricomycotina</taxon>
        <taxon>Agaricomycetes</taxon>
        <taxon>Phallomycetidae</taxon>
        <taxon>Geastrales</taxon>
        <taxon>Sphaerobolaceae</taxon>
        <taxon>Sphaerobolus</taxon>
    </lineage>
</organism>
<protein>
    <submittedName>
        <fullName evidence="1">Uncharacterized protein</fullName>
    </submittedName>
</protein>
<keyword evidence="2" id="KW-1185">Reference proteome</keyword>
<gene>
    <name evidence="1" type="ORF">M422DRAFT_250178</name>
</gene>
<dbReference type="EMBL" id="KN837108">
    <property type="protein sequence ID" value="KIJ46144.1"/>
    <property type="molecule type" value="Genomic_DNA"/>
</dbReference>
<evidence type="ECO:0000313" key="2">
    <source>
        <dbReference type="Proteomes" id="UP000054279"/>
    </source>
</evidence>
<evidence type="ECO:0000313" key="1">
    <source>
        <dbReference type="EMBL" id="KIJ46144.1"/>
    </source>
</evidence>
<sequence>MCMVLEQKHNHLINPKHIKQLILGRADCSPFPDGLWLDIITASFIDLDKVFTGCYSLLLDTTFTQTIGDANIVLEASNPLHLPRHIDEFDNYECFIGGQFTMVQPSKHHCVIKLDKALIKQAIEVNNYTFSNVPNFMALCTQFLNPARLRANNPGTRHIGAK</sequence>
<dbReference type="AlphaFoldDB" id="A0A0C9VGI0"/>
<proteinExistence type="predicted"/>
<accession>A0A0C9VGI0</accession>
<name>A0A0C9VGI0_SPHS4</name>
<dbReference type="HOGENOM" id="CLU_1636492_0_0_1"/>